<dbReference type="AlphaFoldDB" id="A0A255YSM2"/>
<reference evidence="1 2" key="1">
    <citation type="submission" date="2017-07" db="EMBL/GenBank/DDBJ databases">
        <title>Niveispirillum cyanobacteriorum sp. nov., isolated from cyanobacterial aggregates in a eutrophic lake.</title>
        <authorList>
            <person name="Cai H."/>
        </authorList>
    </citation>
    <scope>NUCLEOTIDE SEQUENCE [LARGE SCALE GENOMIC DNA]</scope>
    <source>
        <strain evidence="2">TH1-14</strain>
    </source>
</reference>
<evidence type="ECO:0000313" key="2">
    <source>
        <dbReference type="Proteomes" id="UP000216998"/>
    </source>
</evidence>
<dbReference type="Proteomes" id="UP000216998">
    <property type="component" value="Unassembled WGS sequence"/>
</dbReference>
<name>A0A255YSM2_9PROT</name>
<accession>A0A255YSM2</accession>
<keyword evidence="2" id="KW-1185">Reference proteome</keyword>
<gene>
    <name evidence="1" type="ORF">CHU95_20070</name>
</gene>
<sequence>MSQMAREKLTLRAVGQTVPALRPSLTTALTTGSSAAVHSPVVGELTSVVRLATTTLARVAIGPDADAAAGDMILPAGAVEYFRVQPGDRISLLSPSGAGLATVTEC</sequence>
<organism evidence="1 2">
    <name type="scientific">Niveispirillum lacus</name>
    <dbReference type="NCBI Taxonomy" id="1981099"/>
    <lineage>
        <taxon>Bacteria</taxon>
        <taxon>Pseudomonadati</taxon>
        <taxon>Pseudomonadota</taxon>
        <taxon>Alphaproteobacteria</taxon>
        <taxon>Rhodospirillales</taxon>
        <taxon>Azospirillaceae</taxon>
        <taxon>Niveispirillum</taxon>
    </lineage>
</organism>
<proteinExistence type="predicted"/>
<comment type="caution">
    <text evidence="1">The sequence shown here is derived from an EMBL/GenBank/DDBJ whole genome shotgun (WGS) entry which is preliminary data.</text>
</comment>
<evidence type="ECO:0000313" key="1">
    <source>
        <dbReference type="EMBL" id="OYQ31450.1"/>
    </source>
</evidence>
<dbReference type="EMBL" id="NOXU01000032">
    <property type="protein sequence ID" value="OYQ31450.1"/>
    <property type="molecule type" value="Genomic_DNA"/>
</dbReference>
<protein>
    <submittedName>
        <fullName evidence="1">Uncharacterized protein</fullName>
    </submittedName>
</protein>